<feature type="transmembrane region" description="Helical" evidence="1">
    <location>
        <begin position="182"/>
        <end position="198"/>
    </location>
</feature>
<feature type="transmembrane region" description="Helical" evidence="1">
    <location>
        <begin position="108"/>
        <end position="131"/>
    </location>
</feature>
<keyword evidence="3" id="KW-0645">Protease</keyword>
<dbReference type="PANTHER" id="PTHR36435:SF1">
    <property type="entry name" value="CAAX AMINO TERMINAL PROTEASE FAMILY PROTEIN"/>
    <property type="match status" value="1"/>
</dbReference>
<dbReference type="EMBL" id="AKKV01000024">
    <property type="protein sequence ID" value="EIT85752.1"/>
    <property type="molecule type" value="Genomic_DNA"/>
</dbReference>
<dbReference type="GO" id="GO:0080120">
    <property type="term" value="P:CAAX-box protein maturation"/>
    <property type="evidence" value="ECO:0007669"/>
    <property type="project" value="UniProtKB-ARBA"/>
</dbReference>
<organism evidence="3 4">
    <name type="scientific">Fictibacillus macauensis ZFHKF-1</name>
    <dbReference type="NCBI Taxonomy" id="1196324"/>
    <lineage>
        <taxon>Bacteria</taxon>
        <taxon>Bacillati</taxon>
        <taxon>Bacillota</taxon>
        <taxon>Bacilli</taxon>
        <taxon>Bacillales</taxon>
        <taxon>Fictibacillaceae</taxon>
        <taxon>Fictibacillus</taxon>
    </lineage>
</organism>
<dbReference type="OrthoDB" id="9782250at2"/>
<keyword evidence="1" id="KW-0472">Membrane</keyword>
<evidence type="ECO:0000256" key="1">
    <source>
        <dbReference type="SAM" id="Phobius"/>
    </source>
</evidence>
<dbReference type="AlphaFoldDB" id="I8AIZ6"/>
<dbReference type="eggNOG" id="COG1266">
    <property type="taxonomic scope" value="Bacteria"/>
</dbReference>
<dbReference type="InterPro" id="IPR052710">
    <property type="entry name" value="CAAX_protease"/>
</dbReference>
<feature type="transmembrane region" description="Helical" evidence="1">
    <location>
        <begin position="71"/>
        <end position="87"/>
    </location>
</feature>
<evidence type="ECO:0000313" key="4">
    <source>
        <dbReference type="Proteomes" id="UP000004080"/>
    </source>
</evidence>
<name>I8AIZ6_9BACL</name>
<feature type="transmembrane region" description="Helical" evidence="1">
    <location>
        <begin position="30"/>
        <end position="51"/>
    </location>
</feature>
<dbReference type="Pfam" id="PF02517">
    <property type="entry name" value="Rce1-like"/>
    <property type="match status" value="1"/>
</dbReference>
<evidence type="ECO:0000313" key="3">
    <source>
        <dbReference type="EMBL" id="EIT85752.1"/>
    </source>
</evidence>
<dbReference type="GO" id="GO:0006508">
    <property type="term" value="P:proteolysis"/>
    <property type="evidence" value="ECO:0007669"/>
    <property type="project" value="UniProtKB-KW"/>
</dbReference>
<dbReference type="InterPro" id="IPR003675">
    <property type="entry name" value="Rce1/LyrA-like_dom"/>
</dbReference>
<accession>I8AIZ6</accession>
<dbReference type="GO" id="GO:0004175">
    <property type="term" value="F:endopeptidase activity"/>
    <property type="evidence" value="ECO:0007669"/>
    <property type="project" value="UniProtKB-ARBA"/>
</dbReference>
<keyword evidence="1" id="KW-0812">Transmembrane</keyword>
<reference evidence="3 4" key="1">
    <citation type="journal article" date="2012" name="J. Bacteriol.">
        <title>Genome of Bacillus macauensis ZFHKF-1, a Long-Chain-Forming Bacterium.</title>
        <authorList>
            <person name="Cai L."/>
            <person name="Zhang T."/>
        </authorList>
    </citation>
    <scope>NUCLEOTIDE SEQUENCE [LARGE SCALE GENOMIC DNA]</scope>
    <source>
        <strain evidence="3 4">ZFHKF-1</strain>
    </source>
</reference>
<comment type="caution">
    <text evidence="3">The sequence shown here is derived from an EMBL/GenBank/DDBJ whole genome shotgun (WGS) entry which is preliminary data.</text>
</comment>
<dbReference type="PATRIC" id="fig|1196324.3.peg.1631"/>
<feature type="transmembrane region" description="Helical" evidence="1">
    <location>
        <begin position="227"/>
        <end position="246"/>
    </location>
</feature>
<keyword evidence="3" id="KW-0378">Hydrolase</keyword>
<sequence>MNNPQAELQTIDIEYKGKRSNTAPISWGELFGFIGTYIGFSIVSYLLALLFSLSYGITFHLSLEDLQGNPLFELLDGVTFLCTILVFKRVRQFVWRSVSFAALKKGKTYFLILLALVLCQTLQYLIFQVWGIETPQADNDSNILLPKALELIFFIISTCIVAPITEELFFRGILYRFVTDKFHFTLGILVSAAVFGSLHFGYPLAAGLMGVIFALLYYLTKSLVPGIVVHALWNSYVTVSAIIATYSF</sequence>
<gene>
    <name evidence="3" type="ORF">A374_07954</name>
</gene>
<feature type="domain" description="CAAX prenyl protease 2/Lysostaphin resistance protein A-like" evidence="2">
    <location>
        <begin position="150"/>
        <end position="235"/>
    </location>
</feature>
<dbReference type="RefSeq" id="WP_007201684.1">
    <property type="nucleotide sequence ID" value="NZ_AKKV01000024.1"/>
</dbReference>
<proteinExistence type="predicted"/>
<evidence type="ECO:0000259" key="2">
    <source>
        <dbReference type="Pfam" id="PF02517"/>
    </source>
</evidence>
<feature type="transmembrane region" description="Helical" evidence="1">
    <location>
        <begin position="151"/>
        <end position="170"/>
    </location>
</feature>
<protein>
    <submittedName>
        <fullName evidence="3">Metal-dependent membrane protease, CAAX family protein</fullName>
    </submittedName>
</protein>
<keyword evidence="4" id="KW-1185">Reference proteome</keyword>
<keyword evidence="1" id="KW-1133">Transmembrane helix</keyword>
<dbReference type="PANTHER" id="PTHR36435">
    <property type="entry name" value="SLR1288 PROTEIN"/>
    <property type="match status" value="1"/>
</dbReference>
<dbReference type="Proteomes" id="UP000004080">
    <property type="component" value="Unassembled WGS sequence"/>
</dbReference>